<evidence type="ECO:0000313" key="2">
    <source>
        <dbReference type="EMBL" id="RUS94966.1"/>
    </source>
</evidence>
<sequence>MINFKIWLTALLVISGAWVAFESGAKAQSSGSITIGNASIRQNGTISNDSTTNPIIRTNNTSVNSTNSNSNGGNIIVNAGIIYLNRVSIPEPSFVGGIFAIGIAAAVSRLKHKQK</sequence>
<reference evidence="2" key="1">
    <citation type="submission" date="2018-12" db="EMBL/GenBank/DDBJ databases">
        <authorList>
            <person name="Will S."/>
            <person name="Neumann-Schaal M."/>
            <person name="Henke P."/>
        </authorList>
    </citation>
    <scope>NUCLEOTIDE SEQUENCE</scope>
    <source>
        <strain evidence="2">PCC 7102</strain>
    </source>
</reference>
<evidence type="ECO:0000313" key="3">
    <source>
        <dbReference type="Proteomes" id="UP000271624"/>
    </source>
</evidence>
<evidence type="ECO:0000256" key="1">
    <source>
        <dbReference type="SAM" id="SignalP"/>
    </source>
</evidence>
<evidence type="ECO:0008006" key="4">
    <source>
        <dbReference type="Google" id="ProtNLM"/>
    </source>
</evidence>
<organism evidence="2 3">
    <name type="scientific">Dulcicalothrix desertica PCC 7102</name>
    <dbReference type="NCBI Taxonomy" id="232991"/>
    <lineage>
        <taxon>Bacteria</taxon>
        <taxon>Bacillati</taxon>
        <taxon>Cyanobacteriota</taxon>
        <taxon>Cyanophyceae</taxon>
        <taxon>Nostocales</taxon>
        <taxon>Calotrichaceae</taxon>
        <taxon>Dulcicalothrix</taxon>
    </lineage>
</organism>
<dbReference type="EMBL" id="RSCL01000045">
    <property type="protein sequence ID" value="RUS94966.1"/>
    <property type="molecule type" value="Genomic_DNA"/>
</dbReference>
<keyword evidence="1" id="KW-0732">Signal</keyword>
<reference evidence="2" key="2">
    <citation type="journal article" date="2019" name="Genome Biol. Evol.">
        <title>Day and night: Metabolic profiles and evolutionary relationships of six axenic non-marine cyanobacteria.</title>
        <authorList>
            <person name="Will S.E."/>
            <person name="Henke P."/>
            <person name="Boedeker C."/>
            <person name="Huang S."/>
            <person name="Brinkmann H."/>
            <person name="Rohde M."/>
            <person name="Jarek M."/>
            <person name="Friedl T."/>
            <person name="Seufert S."/>
            <person name="Schumacher M."/>
            <person name="Overmann J."/>
            <person name="Neumann-Schaal M."/>
            <person name="Petersen J."/>
        </authorList>
    </citation>
    <scope>NUCLEOTIDE SEQUENCE [LARGE SCALE GENOMIC DNA]</scope>
    <source>
        <strain evidence="2">PCC 7102</strain>
    </source>
</reference>
<proteinExistence type="predicted"/>
<feature type="chain" id="PRO_5030082904" description="PEP-CTERM protein-sorting domain-containing protein" evidence="1">
    <location>
        <begin position="21"/>
        <end position="115"/>
    </location>
</feature>
<dbReference type="Proteomes" id="UP000271624">
    <property type="component" value="Unassembled WGS sequence"/>
</dbReference>
<dbReference type="AlphaFoldDB" id="A0A3S1ALP0"/>
<gene>
    <name evidence="2" type="ORF">DSM106972_092170</name>
</gene>
<feature type="signal peptide" evidence="1">
    <location>
        <begin position="1"/>
        <end position="20"/>
    </location>
</feature>
<name>A0A3S1ALP0_9CYAN</name>
<accession>A0A3S1ALP0</accession>
<comment type="caution">
    <text evidence="2">The sequence shown here is derived from an EMBL/GenBank/DDBJ whole genome shotgun (WGS) entry which is preliminary data.</text>
</comment>
<keyword evidence="3" id="KW-1185">Reference proteome</keyword>
<protein>
    <recommendedName>
        <fullName evidence="4">PEP-CTERM protein-sorting domain-containing protein</fullName>
    </recommendedName>
</protein>
<dbReference type="RefSeq" id="WP_127087157.1">
    <property type="nucleotide sequence ID" value="NZ_RSCL01000045.1"/>
</dbReference>